<dbReference type="EC" id="2.7.7.108" evidence="8"/>
<feature type="binding site" evidence="8">
    <location>
        <position position="91"/>
    </location>
    <ligand>
        <name>ATP</name>
        <dbReference type="ChEBI" id="CHEBI:30616"/>
    </ligand>
</feature>
<dbReference type="PANTHER" id="PTHR32057">
    <property type="entry name" value="PROTEIN ADENYLYLTRANSFERASE SELO, MITOCHONDRIAL"/>
    <property type="match status" value="1"/>
</dbReference>
<evidence type="ECO:0000313" key="11">
    <source>
        <dbReference type="Proteomes" id="UP000318483"/>
    </source>
</evidence>
<comment type="catalytic activity">
    <reaction evidence="8">
        <text>L-seryl-[protein] + ATP = 3-O-(5'-adenylyl)-L-seryl-[protein] + diphosphate</text>
        <dbReference type="Rhea" id="RHEA:58120"/>
        <dbReference type="Rhea" id="RHEA-COMP:9863"/>
        <dbReference type="Rhea" id="RHEA-COMP:15073"/>
        <dbReference type="ChEBI" id="CHEBI:29999"/>
        <dbReference type="ChEBI" id="CHEBI:30616"/>
        <dbReference type="ChEBI" id="CHEBI:33019"/>
        <dbReference type="ChEBI" id="CHEBI:142516"/>
        <dbReference type="EC" id="2.7.7.108"/>
    </reaction>
</comment>
<organism evidence="10 11">
    <name type="scientific">Qingshengfaniella alkalisoli</name>
    <dbReference type="NCBI Taxonomy" id="2599296"/>
    <lineage>
        <taxon>Bacteria</taxon>
        <taxon>Pseudomonadati</taxon>
        <taxon>Pseudomonadota</taxon>
        <taxon>Alphaproteobacteria</taxon>
        <taxon>Rhodobacterales</taxon>
        <taxon>Paracoccaceae</taxon>
        <taxon>Qingshengfaniella</taxon>
    </lineage>
</organism>
<keyword evidence="7 8" id="KW-0460">Magnesium</keyword>
<evidence type="ECO:0000256" key="2">
    <source>
        <dbReference type="ARBA" id="ARBA00022679"/>
    </source>
</evidence>
<comment type="similarity">
    <text evidence="1 8">Belongs to the SELO family.</text>
</comment>
<feature type="binding site" evidence="8">
    <location>
        <position position="256"/>
    </location>
    <ligand>
        <name>ATP</name>
        <dbReference type="ChEBI" id="CHEBI:30616"/>
    </ligand>
</feature>
<dbReference type="RefSeq" id="WP_146363581.1">
    <property type="nucleotide sequence ID" value="NZ_CP042261.1"/>
</dbReference>
<keyword evidence="2 8" id="KW-0808">Transferase</keyword>
<comment type="catalytic activity">
    <reaction evidence="8">
        <text>L-threonyl-[protein] + ATP = 3-O-(5'-adenylyl)-L-threonyl-[protein] + diphosphate</text>
        <dbReference type="Rhea" id="RHEA:54292"/>
        <dbReference type="Rhea" id="RHEA-COMP:11060"/>
        <dbReference type="Rhea" id="RHEA-COMP:13847"/>
        <dbReference type="ChEBI" id="CHEBI:30013"/>
        <dbReference type="ChEBI" id="CHEBI:30616"/>
        <dbReference type="ChEBI" id="CHEBI:33019"/>
        <dbReference type="ChEBI" id="CHEBI:138113"/>
        <dbReference type="EC" id="2.7.7.108"/>
    </reaction>
</comment>
<keyword evidence="8" id="KW-0464">Manganese</keyword>
<feature type="binding site" evidence="8">
    <location>
        <position position="124"/>
    </location>
    <ligand>
        <name>ATP</name>
        <dbReference type="ChEBI" id="CHEBI:30616"/>
    </ligand>
</feature>
<feature type="binding site" evidence="8">
    <location>
        <position position="174"/>
    </location>
    <ligand>
        <name>ATP</name>
        <dbReference type="ChEBI" id="CHEBI:30616"/>
    </ligand>
</feature>
<name>A0A5B8IW14_9RHOB</name>
<feature type="binding site" evidence="8">
    <location>
        <position position="181"/>
    </location>
    <ligand>
        <name>ATP</name>
        <dbReference type="ChEBI" id="CHEBI:30616"/>
    </ligand>
</feature>
<evidence type="ECO:0000256" key="6">
    <source>
        <dbReference type="ARBA" id="ARBA00022840"/>
    </source>
</evidence>
<dbReference type="Pfam" id="PF02696">
    <property type="entry name" value="SelO"/>
    <property type="match status" value="1"/>
</dbReference>
<dbReference type="AlphaFoldDB" id="A0A5B8IW14"/>
<keyword evidence="5 8" id="KW-0547">Nucleotide-binding</keyword>
<feature type="region of interest" description="Disordered" evidence="9">
    <location>
        <begin position="452"/>
        <end position="476"/>
    </location>
</feature>
<comment type="catalytic activity">
    <reaction evidence="8">
        <text>L-histidyl-[protein] + UTP = N(tele)-(5'-uridylyl)-L-histidyl-[protein] + diphosphate</text>
        <dbReference type="Rhea" id="RHEA:83891"/>
        <dbReference type="Rhea" id="RHEA-COMP:9745"/>
        <dbReference type="Rhea" id="RHEA-COMP:20239"/>
        <dbReference type="ChEBI" id="CHEBI:29979"/>
        <dbReference type="ChEBI" id="CHEBI:33019"/>
        <dbReference type="ChEBI" id="CHEBI:46398"/>
        <dbReference type="ChEBI" id="CHEBI:233474"/>
    </reaction>
</comment>
<evidence type="ECO:0000256" key="8">
    <source>
        <dbReference type="HAMAP-Rule" id="MF_00692"/>
    </source>
</evidence>
<dbReference type="InterPro" id="IPR003846">
    <property type="entry name" value="SelO"/>
</dbReference>
<feature type="binding site" evidence="8">
    <location>
        <position position="123"/>
    </location>
    <ligand>
        <name>ATP</name>
        <dbReference type="ChEBI" id="CHEBI:30616"/>
    </ligand>
</feature>
<dbReference type="GO" id="GO:0070733">
    <property type="term" value="F:AMPylase activity"/>
    <property type="evidence" value="ECO:0007669"/>
    <property type="project" value="UniProtKB-EC"/>
</dbReference>
<evidence type="ECO:0000256" key="9">
    <source>
        <dbReference type="SAM" id="MobiDB-lite"/>
    </source>
</evidence>
<comment type="cofactor">
    <cofactor evidence="8">
        <name>Mg(2+)</name>
        <dbReference type="ChEBI" id="CHEBI:18420"/>
    </cofactor>
    <cofactor evidence="8">
        <name>Mn(2+)</name>
        <dbReference type="ChEBI" id="CHEBI:29035"/>
    </cofactor>
</comment>
<dbReference type="PANTHER" id="PTHR32057:SF14">
    <property type="entry name" value="PROTEIN ADENYLYLTRANSFERASE SELO, MITOCHONDRIAL"/>
    <property type="match status" value="1"/>
</dbReference>
<dbReference type="NCBIfam" id="NF000658">
    <property type="entry name" value="PRK00029.1"/>
    <property type="match status" value="1"/>
</dbReference>
<evidence type="ECO:0000256" key="1">
    <source>
        <dbReference type="ARBA" id="ARBA00009747"/>
    </source>
</evidence>
<feature type="binding site" evidence="8">
    <location>
        <position position="247"/>
    </location>
    <ligand>
        <name>Mg(2+)</name>
        <dbReference type="ChEBI" id="CHEBI:18420"/>
    </ligand>
</feature>
<evidence type="ECO:0000256" key="3">
    <source>
        <dbReference type="ARBA" id="ARBA00022695"/>
    </source>
</evidence>
<dbReference type="HAMAP" id="MF_00692">
    <property type="entry name" value="SelO"/>
    <property type="match status" value="1"/>
</dbReference>
<accession>A0A5B8IW14</accession>
<dbReference type="Proteomes" id="UP000318483">
    <property type="component" value="Chromosome"/>
</dbReference>
<feature type="active site" description="Proton acceptor" evidence="8">
    <location>
        <position position="246"/>
    </location>
</feature>
<dbReference type="GO" id="GO:0005524">
    <property type="term" value="F:ATP binding"/>
    <property type="evidence" value="ECO:0007669"/>
    <property type="project" value="UniProtKB-UniRule"/>
</dbReference>
<reference evidence="10 11" key="1">
    <citation type="submission" date="2019-07" db="EMBL/GenBank/DDBJ databases">
        <title>Litoreibacter alkalisoli sp. nov., isolated from saline-alkaline soil.</title>
        <authorList>
            <person name="Wang S."/>
            <person name="Xu L."/>
            <person name="Xing Y.-T."/>
            <person name="Sun J.-Q."/>
        </authorList>
    </citation>
    <scope>NUCLEOTIDE SEQUENCE [LARGE SCALE GENOMIC DNA]</scope>
    <source>
        <strain evidence="10 11">LN3S51</strain>
    </source>
</reference>
<keyword evidence="3 8" id="KW-0548">Nucleotidyltransferase</keyword>
<evidence type="ECO:0000313" key="10">
    <source>
        <dbReference type="EMBL" id="QDY68698.1"/>
    </source>
</evidence>
<keyword evidence="4 8" id="KW-0479">Metal-binding</keyword>
<dbReference type="OrthoDB" id="9776281at2"/>
<feature type="binding site" evidence="8">
    <location>
        <position position="88"/>
    </location>
    <ligand>
        <name>ATP</name>
        <dbReference type="ChEBI" id="CHEBI:30616"/>
    </ligand>
</feature>
<comment type="catalytic activity">
    <reaction evidence="8">
        <text>L-tyrosyl-[protein] + ATP = O-(5'-adenylyl)-L-tyrosyl-[protein] + diphosphate</text>
        <dbReference type="Rhea" id="RHEA:54288"/>
        <dbReference type="Rhea" id="RHEA-COMP:10136"/>
        <dbReference type="Rhea" id="RHEA-COMP:13846"/>
        <dbReference type="ChEBI" id="CHEBI:30616"/>
        <dbReference type="ChEBI" id="CHEBI:33019"/>
        <dbReference type="ChEBI" id="CHEBI:46858"/>
        <dbReference type="ChEBI" id="CHEBI:83624"/>
        <dbReference type="EC" id="2.7.7.108"/>
    </reaction>
</comment>
<proteinExistence type="inferred from homology"/>
<dbReference type="EMBL" id="CP042261">
    <property type="protein sequence ID" value="QDY68698.1"/>
    <property type="molecule type" value="Genomic_DNA"/>
</dbReference>
<feature type="binding site" evidence="8">
    <location>
        <position position="111"/>
    </location>
    <ligand>
        <name>ATP</name>
        <dbReference type="ChEBI" id="CHEBI:30616"/>
    </ligand>
</feature>
<protein>
    <recommendedName>
        <fullName evidence="8">Protein nucleotidyltransferase YdiU</fullName>
        <ecNumber evidence="8">2.7.7.-</ecNumber>
    </recommendedName>
    <alternativeName>
        <fullName evidence="8">Protein adenylyltransferase YdiU</fullName>
        <ecNumber evidence="8">2.7.7.108</ecNumber>
    </alternativeName>
    <alternativeName>
        <fullName evidence="8">Protein uridylyltransferase YdiU</fullName>
        <ecNumber evidence="8">2.7.7.-</ecNumber>
    </alternativeName>
</protein>
<dbReference type="GO" id="GO:0000287">
    <property type="term" value="F:magnesium ion binding"/>
    <property type="evidence" value="ECO:0007669"/>
    <property type="project" value="UniProtKB-UniRule"/>
</dbReference>
<dbReference type="EC" id="2.7.7.-" evidence="8"/>
<gene>
    <name evidence="8" type="primary">ydiU</name>
    <name evidence="8" type="synonym">selO</name>
    <name evidence="10" type="ORF">FPZ52_03050</name>
</gene>
<evidence type="ECO:0000256" key="5">
    <source>
        <dbReference type="ARBA" id="ARBA00022741"/>
    </source>
</evidence>
<comment type="function">
    <text evidence="8">Nucleotidyltransferase involved in the post-translational modification of proteins. It can catalyze the addition of adenosine monophosphate (AMP) or uridine monophosphate (UMP) to a protein, resulting in modifications known as AMPylation and UMPylation.</text>
</comment>
<feature type="binding site" evidence="8">
    <location>
        <position position="256"/>
    </location>
    <ligand>
        <name>Mg(2+)</name>
        <dbReference type="ChEBI" id="CHEBI:18420"/>
    </ligand>
</feature>
<feature type="binding site" evidence="8">
    <location>
        <position position="90"/>
    </location>
    <ligand>
        <name>ATP</name>
        <dbReference type="ChEBI" id="CHEBI:30616"/>
    </ligand>
</feature>
<sequence>MPLNIPFDNSYARLPERFYVRQNPVAVAAPKLIRFNAALADELGLNREEATDSELAQVFSGNLNPEGAEPLAQAYAGHQFGGWSPQLGDGRALLLGEIIDQNGHRRDIQLKGSGPTPFSRMGDGRAWLGPVLREYVVSEAMHAMGIPTTRALAAVETGEQVFRETTLPGAILTRVASSHIRVGTFQFFAARGDVEAIQVLTDHVIARHYPHVDSALELLGAVIDAQADLVARWLGIGFIHGVMNTDNCHIGGETIDYGPCAFMDRFEANKVFSSIDQFGRYAYDQQPDIAMWNLAQFATCLLPLIDEDKDIAVKRATKAIHAFPDIFTQKWLAVFRAKLGLTDPDDGDKALIHGLQSAMQGAGVDFTNFFRALTDRRPVDSSEAQAAMDSWMTAYQSRLDQQGGKADAKMMERANPVVIPRNHRIEEMITTAIAGNYDPFERLLGAVINPFDPDAPEDLRQPPAPEEEVQRTFCGT</sequence>
<keyword evidence="6 8" id="KW-0067">ATP-binding</keyword>
<comment type="catalytic activity">
    <reaction evidence="8">
        <text>L-seryl-[protein] + UTP = O-(5'-uridylyl)-L-seryl-[protein] + diphosphate</text>
        <dbReference type="Rhea" id="RHEA:64604"/>
        <dbReference type="Rhea" id="RHEA-COMP:9863"/>
        <dbReference type="Rhea" id="RHEA-COMP:16635"/>
        <dbReference type="ChEBI" id="CHEBI:29999"/>
        <dbReference type="ChEBI" id="CHEBI:33019"/>
        <dbReference type="ChEBI" id="CHEBI:46398"/>
        <dbReference type="ChEBI" id="CHEBI:156051"/>
    </reaction>
</comment>
<dbReference type="GO" id="GO:0030145">
    <property type="term" value="F:manganese ion binding"/>
    <property type="evidence" value="ECO:0007669"/>
    <property type="project" value="UniProtKB-UniRule"/>
</dbReference>
<evidence type="ECO:0000256" key="7">
    <source>
        <dbReference type="ARBA" id="ARBA00022842"/>
    </source>
</evidence>
<comment type="catalytic activity">
    <reaction evidence="8">
        <text>L-tyrosyl-[protein] + UTP = O-(5'-uridylyl)-L-tyrosyl-[protein] + diphosphate</text>
        <dbReference type="Rhea" id="RHEA:83887"/>
        <dbReference type="Rhea" id="RHEA-COMP:10136"/>
        <dbReference type="Rhea" id="RHEA-COMP:20238"/>
        <dbReference type="ChEBI" id="CHEBI:33019"/>
        <dbReference type="ChEBI" id="CHEBI:46398"/>
        <dbReference type="ChEBI" id="CHEBI:46858"/>
        <dbReference type="ChEBI" id="CHEBI:90602"/>
    </reaction>
</comment>
<keyword evidence="11" id="KW-1185">Reference proteome</keyword>
<dbReference type="KEGG" id="lit:FPZ52_03050"/>
<evidence type="ECO:0000256" key="4">
    <source>
        <dbReference type="ARBA" id="ARBA00022723"/>
    </source>
</evidence>